<dbReference type="PANTHER" id="PTHR32294">
    <property type="entry name" value="DNA POLYMERASE III SUBUNIT ALPHA"/>
    <property type="match status" value="1"/>
</dbReference>
<evidence type="ECO:0000259" key="15">
    <source>
        <dbReference type="SMART" id="SM00481"/>
    </source>
</evidence>
<dbReference type="Pfam" id="PF02811">
    <property type="entry name" value="PHP"/>
    <property type="match status" value="1"/>
</dbReference>
<keyword evidence="10" id="KW-0235">DNA replication</keyword>
<evidence type="ECO:0000256" key="10">
    <source>
        <dbReference type="ARBA" id="ARBA00022705"/>
    </source>
</evidence>
<dbReference type="GO" id="GO:0003887">
    <property type="term" value="F:DNA-directed DNA polymerase activity"/>
    <property type="evidence" value="ECO:0007669"/>
    <property type="project" value="UniProtKB-KW"/>
</dbReference>
<keyword evidence="12" id="KW-0239">DNA-directed DNA polymerase</keyword>
<evidence type="ECO:0000256" key="3">
    <source>
        <dbReference type="ARBA" id="ARBA00009496"/>
    </source>
</evidence>
<evidence type="ECO:0000256" key="11">
    <source>
        <dbReference type="ARBA" id="ARBA00022763"/>
    </source>
</evidence>
<dbReference type="SUPFAM" id="SSF89550">
    <property type="entry name" value="PHP domain-like"/>
    <property type="match status" value="1"/>
</dbReference>
<keyword evidence="9" id="KW-0548">Nucleotidyltransferase</keyword>
<dbReference type="InterPro" id="IPR041931">
    <property type="entry name" value="DNA_pol3_alpha_thumb_dom"/>
</dbReference>
<organism evidence="16 17">
    <name type="scientific">Rarobacter faecitabidus</name>
    <dbReference type="NCBI Taxonomy" id="13243"/>
    <lineage>
        <taxon>Bacteria</taxon>
        <taxon>Bacillati</taxon>
        <taxon>Actinomycetota</taxon>
        <taxon>Actinomycetes</taxon>
        <taxon>Micrococcales</taxon>
        <taxon>Rarobacteraceae</taxon>
        <taxon>Rarobacter</taxon>
    </lineage>
</organism>
<evidence type="ECO:0000256" key="13">
    <source>
        <dbReference type="ARBA" id="ARBA00023204"/>
    </source>
</evidence>
<comment type="catalytic activity">
    <reaction evidence="14">
        <text>DNA(n) + a 2'-deoxyribonucleoside 5'-triphosphate = DNA(n+1) + diphosphate</text>
        <dbReference type="Rhea" id="RHEA:22508"/>
        <dbReference type="Rhea" id="RHEA-COMP:17339"/>
        <dbReference type="Rhea" id="RHEA-COMP:17340"/>
        <dbReference type="ChEBI" id="CHEBI:33019"/>
        <dbReference type="ChEBI" id="CHEBI:61560"/>
        <dbReference type="ChEBI" id="CHEBI:173112"/>
        <dbReference type="EC" id="2.7.7.7"/>
    </reaction>
</comment>
<comment type="subcellular location">
    <subcellularLocation>
        <location evidence="1">Cytoplasm</location>
    </subcellularLocation>
</comment>
<dbReference type="InterPro" id="IPR004013">
    <property type="entry name" value="PHP_dom"/>
</dbReference>
<comment type="similarity">
    <text evidence="2">Belongs to the DNA polymerase type-C family. DnaE2 subfamily.</text>
</comment>
<dbReference type="Gene3D" id="1.10.150.870">
    <property type="match status" value="1"/>
</dbReference>
<proteinExistence type="inferred from homology"/>
<feature type="domain" description="Polymerase/histidinol phosphatase N-terminal" evidence="15">
    <location>
        <begin position="7"/>
        <end position="74"/>
    </location>
</feature>
<keyword evidence="11" id="KW-0227">DNA damage</keyword>
<evidence type="ECO:0000256" key="4">
    <source>
        <dbReference type="ARBA" id="ARBA00012417"/>
    </source>
</evidence>
<name>A0A542ZX07_RARFA</name>
<dbReference type="EC" id="2.7.7.7" evidence="4"/>
<evidence type="ECO:0000256" key="14">
    <source>
        <dbReference type="ARBA" id="ARBA00049244"/>
    </source>
</evidence>
<keyword evidence="17" id="KW-1185">Reference proteome</keyword>
<evidence type="ECO:0000256" key="5">
    <source>
        <dbReference type="ARBA" id="ARBA00017273"/>
    </source>
</evidence>
<dbReference type="GO" id="GO:0008408">
    <property type="term" value="F:3'-5' exonuclease activity"/>
    <property type="evidence" value="ECO:0007669"/>
    <property type="project" value="InterPro"/>
</dbReference>
<evidence type="ECO:0000256" key="6">
    <source>
        <dbReference type="ARBA" id="ARBA00019114"/>
    </source>
</evidence>
<dbReference type="NCBIfam" id="TIGR00594">
    <property type="entry name" value="polc"/>
    <property type="match status" value="1"/>
</dbReference>
<dbReference type="InterPro" id="IPR040982">
    <property type="entry name" value="DNA_pol3_finger"/>
</dbReference>
<protein>
    <recommendedName>
        <fullName evidence="6">DNA polymerase III subunit alpha</fullName>
        <ecNumber evidence="4">2.7.7.7</ecNumber>
    </recommendedName>
    <alternativeName>
        <fullName evidence="5">Error-prone DNA polymerase</fullName>
    </alternativeName>
</protein>
<dbReference type="Pfam" id="PF01336">
    <property type="entry name" value="tRNA_anti-codon"/>
    <property type="match status" value="1"/>
</dbReference>
<dbReference type="Pfam" id="PF07733">
    <property type="entry name" value="DNA_pol3_alpha"/>
    <property type="match status" value="1"/>
</dbReference>
<evidence type="ECO:0000256" key="1">
    <source>
        <dbReference type="ARBA" id="ARBA00004496"/>
    </source>
</evidence>
<keyword evidence="7" id="KW-0963">Cytoplasm</keyword>
<evidence type="ECO:0000256" key="2">
    <source>
        <dbReference type="ARBA" id="ARBA00007391"/>
    </source>
</evidence>
<gene>
    <name evidence="16" type="ORF">FB461_1307</name>
</gene>
<dbReference type="GO" id="GO:0005737">
    <property type="term" value="C:cytoplasm"/>
    <property type="evidence" value="ECO:0007669"/>
    <property type="project" value="UniProtKB-SubCell"/>
</dbReference>
<dbReference type="GO" id="GO:0003676">
    <property type="term" value="F:nucleic acid binding"/>
    <property type="evidence" value="ECO:0007669"/>
    <property type="project" value="InterPro"/>
</dbReference>
<evidence type="ECO:0000256" key="9">
    <source>
        <dbReference type="ARBA" id="ARBA00022695"/>
    </source>
</evidence>
<dbReference type="OrthoDB" id="9803237at2"/>
<dbReference type="InterPro" id="IPR011708">
    <property type="entry name" value="DNA_pol3_alpha_NTPase_dom"/>
</dbReference>
<keyword evidence="8" id="KW-0808">Transferase</keyword>
<dbReference type="InterPro" id="IPR003141">
    <property type="entry name" value="Pol/His_phosphatase_N"/>
</dbReference>
<dbReference type="GO" id="GO:0006260">
    <property type="term" value="P:DNA replication"/>
    <property type="evidence" value="ECO:0007669"/>
    <property type="project" value="UniProtKB-KW"/>
</dbReference>
<dbReference type="Gene3D" id="3.20.20.140">
    <property type="entry name" value="Metal-dependent hydrolases"/>
    <property type="match status" value="1"/>
</dbReference>
<comment type="similarity">
    <text evidence="3">Belongs to the DNA polymerase type-C family. DnaE subfamily.</text>
</comment>
<evidence type="ECO:0000256" key="12">
    <source>
        <dbReference type="ARBA" id="ARBA00022932"/>
    </source>
</evidence>
<reference evidence="16 17" key="1">
    <citation type="submission" date="2019-06" db="EMBL/GenBank/DDBJ databases">
        <title>Sequencing the genomes of 1000 actinobacteria strains.</title>
        <authorList>
            <person name="Klenk H.-P."/>
        </authorList>
    </citation>
    <scope>NUCLEOTIDE SEQUENCE [LARGE SCALE GENOMIC DNA]</scope>
    <source>
        <strain evidence="16 17">DSM 4813</strain>
    </source>
</reference>
<dbReference type="Gene3D" id="1.10.10.1600">
    <property type="entry name" value="Bacterial DNA polymerase III alpha subunit, thumb domain"/>
    <property type="match status" value="1"/>
</dbReference>
<dbReference type="CDD" id="cd04485">
    <property type="entry name" value="DnaE_OBF"/>
    <property type="match status" value="1"/>
</dbReference>
<evidence type="ECO:0000256" key="8">
    <source>
        <dbReference type="ARBA" id="ARBA00022679"/>
    </source>
</evidence>
<evidence type="ECO:0000313" key="17">
    <source>
        <dbReference type="Proteomes" id="UP000315389"/>
    </source>
</evidence>
<dbReference type="InterPro" id="IPR004805">
    <property type="entry name" value="DnaE2/DnaE/PolC"/>
</dbReference>
<sequence length="1121" mass="122663">MPASVFTHLNVTSCFTAHHGTAHPEELVAAAAADGATAAAITDRDGIYGAIRHIRACLGAGIQPIVGANLQIHDVQGELAAITVLAHGRNAGAGWAGLVRLISAAHSPRGRKREVHGSAHRAARIAPDQIPAFILGEDGLVATVLLGPDSDVGRAVLASDHNRARTLLGDWACRLPGGVAVEVVCHHSKPGTVASLQHAGDMLQLARTAGVPAVLTNAVRFLQPDDAITGDLLDSTALLQPLGSFEQQSAQAWLKPRAAMHALAREITEYAGLRRDVCLDLLNHTERVADRCRLDPEGDLRWRQPKVPELEAIGLAGADPVRVLRQRCEAGIIDRYPHTSGAELVRVRDRLDDELATVGRFGFESYFLTVADVVDHIREMGIRVQARGSGAGSLVNHLLRISAVDPLEHHLLAERFLGNARLTLPDIDIDVEATRRHDIYQAVFDRYGHHRVTLLSMQSTYRARGAVRDAGAALGLAPEQIDRIAENVWRFNAKDFAAALATKPELRDIADQIATDAQLALLVDLTARLDRLPRHISMHPCGVILGDSNLLSLTPTQPSGMGLPMSQFDKDDIDDAGLLKLDILGVRMQSTLAYAVEEIVRVNGAAATAEGGLPVDAPYVSPRGRIDLDEIPRDDEPTFELIRSTHTLGCFQIESPGQRELVGKLQPDQFEDLIADISMFRPGPMKANMIEPFINAKHGFDSIKPLHPRFRSFLLETYGVVIYHEQLMRILADCMGITLAEADEVRRALTKGADSIESRFRELTATRVDDRGRRLFSAREVDLIWENVKSFGSFGFCKAHGAAFALPTYQSAWLKTHFPAEFLAGIFEHDPGMYPRRLLTAEARRIGIPLLPVDINASTDSYYVERISPEEKAIRFSLRDVAGITDAELVRILGGQPYASITDVYQRARPSRPLMMRLARIGAFDSLAVGHDGQPHRGGIIAYVRHLTARPRKPTAAPSPGQALLFEDDLLIDMNIPDPSAEERIATELDILSTEVDGHVLELYRPMLDDLGVTPAEELLSLRSGTEVVVAGVRVATQTPPMRSGKRTVFISVDDGTGCVDATFFTEAQQQTGSALFTTRMLLIRGRTRRTGQRGMSLQAEEARDLKQTWLEWQRMHGQAG</sequence>
<evidence type="ECO:0000256" key="7">
    <source>
        <dbReference type="ARBA" id="ARBA00022490"/>
    </source>
</evidence>
<dbReference type="InterPro" id="IPR016195">
    <property type="entry name" value="Pol/histidinol_Pase-like"/>
</dbReference>
<dbReference type="Proteomes" id="UP000315389">
    <property type="component" value="Unassembled WGS sequence"/>
</dbReference>
<dbReference type="Pfam" id="PF17657">
    <property type="entry name" value="DNA_pol3_finger"/>
    <property type="match status" value="1"/>
</dbReference>
<evidence type="ECO:0000313" key="16">
    <source>
        <dbReference type="EMBL" id="TQL64786.1"/>
    </source>
</evidence>
<dbReference type="Pfam" id="PF14579">
    <property type="entry name" value="HHH_6"/>
    <property type="match status" value="1"/>
</dbReference>
<keyword evidence="13" id="KW-0234">DNA repair</keyword>
<dbReference type="InterPro" id="IPR004365">
    <property type="entry name" value="NA-bd_OB_tRNA"/>
</dbReference>
<comment type="caution">
    <text evidence="16">The sequence shown here is derived from an EMBL/GenBank/DDBJ whole genome shotgun (WGS) entry which is preliminary data.</text>
</comment>
<dbReference type="SMART" id="SM00481">
    <property type="entry name" value="POLIIIAc"/>
    <property type="match status" value="1"/>
</dbReference>
<accession>A0A542ZX07</accession>
<dbReference type="PANTHER" id="PTHR32294:SF4">
    <property type="entry name" value="ERROR-PRONE DNA POLYMERASE"/>
    <property type="match status" value="1"/>
</dbReference>
<dbReference type="EMBL" id="VFOS01000001">
    <property type="protein sequence ID" value="TQL64786.1"/>
    <property type="molecule type" value="Genomic_DNA"/>
</dbReference>
<dbReference type="AlphaFoldDB" id="A0A542ZX07"/>
<dbReference type="CDD" id="cd07431">
    <property type="entry name" value="PHP_PolIIIA"/>
    <property type="match status" value="1"/>
</dbReference>
<dbReference type="RefSeq" id="WP_142119978.1">
    <property type="nucleotide sequence ID" value="NZ_BAAASV010000001.1"/>
</dbReference>
<dbReference type="GO" id="GO:0006281">
    <property type="term" value="P:DNA repair"/>
    <property type="evidence" value="ECO:0007669"/>
    <property type="project" value="UniProtKB-KW"/>
</dbReference>
<dbReference type="InterPro" id="IPR029460">
    <property type="entry name" value="DNAPol_HHH"/>
</dbReference>